<comment type="subcellular location">
    <subcellularLocation>
        <location evidence="1">Membrane</location>
        <topology evidence="1">Multi-pass membrane protein</topology>
    </subcellularLocation>
</comment>
<evidence type="ECO:0000259" key="7">
    <source>
        <dbReference type="Pfam" id="PF20684"/>
    </source>
</evidence>
<comment type="caution">
    <text evidence="8">The sequence shown here is derived from an EMBL/GenBank/DDBJ whole genome shotgun (WGS) entry which is preliminary data.</text>
</comment>
<feature type="transmembrane region" description="Helical" evidence="6">
    <location>
        <begin position="33"/>
        <end position="55"/>
    </location>
</feature>
<evidence type="ECO:0000256" key="1">
    <source>
        <dbReference type="ARBA" id="ARBA00004141"/>
    </source>
</evidence>
<accession>A0A9P8L3N9</accession>
<evidence type="ECO:0000256" key="3">
    <source>
        <dbReference type="ARBA" id="ARBA00022989"/>
    </source>
</evidence>
<proteinExistence type="inferred from homology"/>
<feature type="transmembrane region" description="Helical" evidence="6">
    <location>
        <begin position="67"/>
        <end position="91"/>
    </location>
</feature>
<feature type="domain" description="Rhodopsin" evidence="7">
    <location>
        <begin position="52"/>
        <end position="283"/>
    </location>
</feature>
<dbReference type="GO" id="GO:0016020">
    <property type="term" value="C:membrane"/>
    <property type="evidence" value="ECO:0007669"/>
    <property type="project" value="UniProtKB-SubCell"/>
</dbReference>
<evidence type="ECO:0000313" key="8">
    <source>
        <dbReference type="EMBL" id="KAH0545366.1"/>
    </source>
</evidence>
<dbReference type="EMBL" id="JAGHQL010000006">
    <property type="protein sequence ID" value="KAH0545366.1"/>
    <property type="molecule type" value="Genomic_DNA"/>
</dbReference>
<comment type="similarity">
    <text evidence="5">Belongs to the SAT4 family.</text>
</comment>
<dbReference type="PANTHER" id="PTHR33048">
    <property type="entry name" value="PTH11-LIKE INTEGRAL MEMBRANE PROTEIN (AFU_ORTHOLOGUE AFUA_5G11245)"/>
    <property type="match status" value="1"/>
</dbReference>
<organism evidence="8 9">
    <name type="scientific">Glutinoglossum americanum</name>
    <dbReference type="NCBI Taxonomy" id="1670608"/>
    <lineage>
        <taxon>Eukaryota</taxon>
        <taxon>Fungi</taxon>
        <taxon>Dikarya</taxon>
        <taxon>Ascomycota</taxon>
        <taxon>Pezizomycotina</taxon>
        <taxon>Geoglossomycetes</taxon>
        <taxon>Geoglossales</taxon>
        <taxon>Geoglossaceae</taxon>
        <taxon>Glutinoglossum</taxon>
    </lineage>
</organism>
<reference evidence="8" key="1">
    <citation type="submission" date="2021-03" db="EMBL/GenBank/DDBJ databases">
        <title>Comparative genomics and phylogenomic investigation of the class Geoglossomycetes provide insights into ecological specialization and systematics.</title>
        <authorList>
            <person name="Melie T."/>
            <person name="Pirro S."/>
            <person name="Miller A.N."/>
            <person name="Quandt A."/>
        </authorList>
    </citation>
    <scope>NUCLEOTIDE SEQUENCE</scope>
    <source>
        <strain evidence="8">GBOQ0MN5Z8</strain>
    </source>
</reference>
<dbReference type="PANTHER" id="PTHR33048:SF129">
    <property type="entry name" value="INTEGRAL MEMBRANE PROTEIN-RELATED"/>
    <property type="match status" value="1"/>
</dbReference>
<evidence type="ECO:0000256" key="2">
    <source>
        <dbReference type="ARBA" id="ARBA00022692"/>
    </source>
</evidence>
<keyword evidence="2 6" id="KW-0812">Transmembrane</keyword>
<feature type="transmembrane region" description="Helical" evidence="6">
    <location>
        <begin position="190"/>
        <end position="211"/>
    </location>
</feature>
<evidence type="ECO:0000313" key="9">
    <source>
        <dbReference type="Proteomes" id="UP000698800"/>
    </source>
</evidence>
<keyword evidence="3 6" id="KW-1133">Transmembrane helix</keyword>
<dbReference type="InterPro" id="IPR049326">
    <property type="entry name" value="Rhodopsin_dom_fungi"/>
</dbReference>
<feature type="transmembrane region" description="Helical" evidence="6">
    <location>
        <begin position="103"/>
        <end position="124"/>
    </location>
</feature>
<dbReference type="OrthoDB" id="444631at2759"/>
<name>A0A9P8L3N9_9PEZI</name>
<sequence>MADAHHYLRPIPLEVLKSWPKPNYVNPVRRGPALLIVNAILLPITTAVIIGRLYARLKIVRSAGLDDLFIALAYIPTVGLTICVCLGSTIVTIVEYLVLEVSFATQFLFLWAANLAKISILLFYRRMSTAATKRGLRYAVWITIAIVVCFHFSALIGLIMGCTPVRATWDISTPGAHCIDQSAFKMAVGVINTITDFVIILIPLPTVWGLQLRIKQKIALTCIFLAGLLVCIAGLVRTYYVHVLTSVTYDLTWEGFTMWIYIAIEIDLSIICASAPALKPLFKHYLDTTFSGFSRKAPISDPESDNSGDVQAQKSVELHHVKRPNEGGMTMFSQDSKECLFVVQKPVSVAV</sequence>
<feature type="transmembrane region" description="Helical" evidence="6">
    <location>
        <begin position="136"/>
        <end position="160"/>
    </location>
</feature>
<keyword evidence="9" id="KW-1185">Reference proteome</keyword>
<gene>
    <name evidence="8" type="ORF">FGG08_000507</name>
</gene>
<evidence type="ECO:0000256" key="5">
    <source>
        <dbReference type="ARBA" id="ARBA00038359"/>
    </source>
</evidence>
<evidence type="ECO:0000256" key="4">
    <source>
        <dbReference type="ARBA" id="ARBA00023136"/>
    </source>
</evidence>
<protein>
    <recommendedName>
        <fullName evidence="7">Rhodopsin domain-containing protein</fullName>
    </recommendedName>
</protein>
<dbReference type="InterPro" id="IPR052337">
    <property type="entry name" value="SAT4-like"/>
</dbReference>
<keyword evidence="4 6" id="KW-0472">Membrane</keyword>
<dbReference type="Proteomes" id="UP000698800">
    <property type="component" value="Unassembled WGS sequence"/>
</dbReference>
<feature type="transmembrane region" description="Helical" evidence="6">
    <location>
        <begin position="256"/>
        <end position="278"/>
    </location>
</feature>
<dbReference type="Pfam" id="PF20684">
    <property type="entry name" value="Fung_rhodopsin"/>
    <property type="match status" value="1"/>
</dbReference>
<evidence type="ECO:0000256" key="6">
    <source>
        <dbReference type="SAM" id="Phobius"/>
    </source>
</evidence>
<dbReference type="AlphaFoldDB" id="A0A9P8L3N9"/>
<feature type="transmembrane region" description="Helical" evidence="6">
    <location>
        <begin position="218"/>
        <end position="236"/>
    </location>
</feature>